<organism evidence="2 3">
    <name type="scientific">Haloechinothrix aidingensis</name>
    <dbReference type="NCBI Taxonomy" id="2752311"/>
    <lineage>
        <taxon>Bacteria</taxon>
        <taxon>Bacillati</taxon>
        <taxon>Actinomycetota</taxon>
        <taxon>Actinomycetes</taxon>
        <taxon>Pseudonocardiales</taxon>
        <taxon>Pseudonocardiaceae</taxon>
        <taxon>Haloechinothrix</taxon>
    </lineage>
</organism>
<dbReference type="InterPro" id="IPR043917">
    <property type="entry name" value="DUF5753"/>
</dbReference>
<evidence type="ECO:0000313" key="3">
    <source>
        <dbReference type="Proteomes" id="UP000582974"/>
    </source>
</evidence>
<dbReference type="RefSeq" id="WP_180892243.1">
    <property type="nucleotide sequence ID" value="NZ_JACCKD010000002.1"/>
</dbReference>
<evidence type="ECO:0000313" key="2">
    <source>
        <dbReference type="EMBL" id="MBA0125456.1"/>
    </source>
</evidence>
<dbReference type="PROSITE" id="PS50943">
    <property type="entry name" value="HTH_CROC1"/>
    <property type="match status" value="1"/>
</dbReference>
<name>A0A837ZXU4_9PSEU</name>
<proteinExistence type="predicted"/>
<dbReference type="InterPro" id="IPR001387">
    <property type="entry name" value="Cro/C1-type_HTH"/>
</dbReference>
<comment type="caution">
    <text evidence="2">The sequence shown here is derived from an EMBL/GenBank/DDBJ whole genome shotgun (WGS) entry which is preliminary data.</text>
</comment>
<dbReference type="Gene3D" id="1.10.260.40">
    <property type="entry name" value="lambda repressor-like DNA-binding domains"/>
    <property type="match status" value="1"/>
</dbReference>
<sequence>MEDRQTTIRSRELGDGLRSAMTGAGLTGQDAARLLGWSPSRVSRLLNGKRGGNEVDVSAFLAVCRVTGRERDRLLRLCQDKGTPGWLQQHGSRLPKQLRTLIDHEDQAVRIHDFQMALVPGLLQTGAYARAVITRIANVPGSEVEDRVAARLARQALFSRTRPARFTFLVHESALRLPVGGAAVMSEQLHHLLRMSVRPYIALRVVPLDLGAHAGIAGSFTLMEFAEFEPVAYVESETSSLFLEEPEEIAAYRRVLRALADTALGEEQSREVIATLATELYPDGESHHDGPRARQARLAHEQLQRG</sequence>
<gene>
    <name evidence="2" type="ORF">H0B56_07875</name>
</gene>
<dbReference type="SUPFAM" id="SSF47413">
    <property type="entry name" value="lambda repressor-like DNA-binding domains"/>
    <property type="match status" value="1"/>
</dbReference>
<dbReference type="InterPro" id="IPR010982">
    <property type="entry name" value="Lambda_DNA-bd_dom_sf"/>
</dbReference>
<dbReference type="EMBL" id="JACCKD010000002">
    <property type="protein sequence ID" value="MBA0125456.1"/>
    <property type="molecule type" value="Genomic_DNA"/>
</dbReference>
<protein>
    <submittedName>
        <fullName evidence="2">Helix-turn-helix domain-containing protein</fullName>
    </submittedName>
</protein>
<dbReference type="Pfam" id="PF13560">
    <property type="entry name" value="HTH_31"/>
    <property type="match status" value="1"/>
</dbReference>
<dbReference type="AlphaFoldDB" id="A0A837ZXU4"/>
<keyword evidence="3" id="KW-1185">Reference proteome</keyword>
<reference evidence="2 3" key="1">
    <citation type="submission" date="2020-07" db="EMBL/GenBank/DDBJ databases">
        <title>Genome of Haloechinothrix sp.</title>
        <authorList>
            <person name="Tang S.-K."/>
            <person name="Yang L."/>
            <person name="Zhu W.-Y."/>
        </authorList>
    </citation>
    <scope>NUCLEOTIDE SEQUENCE [LARGE SCALE GENOMIC DNA]</scope>
    <source>
        <strain evidence="2 3">YIM 98757</strain>
    </source>
</reference>
<dbReference type="Pfam" id="PF19054">
    <property type="entry name" value="DUF5753"/>
    <property type="match status" value="1"/>
</dbReference>
<evidence type="ECO:0000259" key="1">
    <source>
        <dbReference type="PROSITE" id="PS50943"/>
    </source>
</evidence>
<feature type="domain" description="HTH cro/C1-type" evidence="1">
    <location>
        <begin position="17"/>
        <end position="74"/>
    </location>
</feature>
<dbReference type="Proteomes" id="UP000582974">
    <property type="component" value="Unassembled WGS sequence"/>
</dbReference>
<dbReference type="CDD" id="cd00093">
    <property type="entry name" value="HTH_XRE"/>
    <property type="match status" value="1"/>
</dbReference>
<accession>A0A837ZXU4</accession>
<dbReference type="GO" id="GO:0003677">
    <property type="term" value="F:DNA binding"/>
    <property type="evidence" value="ECO:0007669"/>
    <property type="project" value="InterPro"/>
</dbReference>
<dbReference type="SMART" id="SM00530">
    <property type="entry name" value="HTH_XRE"/>
    <property type="match status" value="1"/>
</dbReference>